<sequence length="96" mass="11498">MHLKYYLHNLPESLIPWILILIFNDNDNTPLLFIFISSIHVLLYPYSKLTISRYIKENTKLKKEPWYLCKLSALFYLLMAIPVGLPSFIYYTLKRN</sequence>
<protein>
    <submittedName>
        <fullName evidence="2">Colicin-K immunity protein</fullName>
    </submittedName>
</protein>
<keyword evidence="2" id="KW-0614">Plasmid</keyword>
<keyword evidence="1" id="KW-1133">Transmembrane helix</keyword>
<dbReference type="InterPro" id="IPR035265">
    <property type="entry name" value="Colicin-K_immunity"/>
</dbReference>
<evidence type="ECO:0000256" key="1">
    <source>
        <dbReference type="SAM" id="Phobius"/>
    </source>
</evidence>
<dbReference type="AlphaFoldDB" id="A0A140WYX7"/>
<proteinExistence type="predicted"/>
<geneLocation type="plasmid" evidence="2">
    <name>pACN001-E</name>
</geneLocation>
<dbReference type="EMBL" id="KC853438">
    <property type="protein sequence ID" value="AHF23353.1"/>
    <property type="molecule type" value="Genomic_DNA"/>
</dbReference>
<dbReference type="RefSeq" id="WP_011264161.1">
    <property type="nucleotide sequence ID" value="NC_023328.1"/>
</dbReference>
<feature type="transmembrane region" description="Helical" evidence="1">
    <location>
        <begin position="29"/>
        <end position="46"/>
    </location>
</feature>
<gene>
    <name evidence="2" type="ORF">J444_pE10</name>
</gene>
<evidence type="ECO:0000313" key="2">
    <source>
        <dbReference type="EMBL" id="AHF23353.1"/>
    </source>
</evidence>
<keyword evidence="1" id="KW-0472">Membrane</keyword>
<feature type="transmembrane region" description="Helical" evidence="1">
    <location>
        <begin position="67"/>
        <end position="93"/>
    </location>
</feature>
<organism evidence="2">
    <name type="scientific">Escherichia coli ACN001</name>
    <dbReference type="NCBI Taxonomy" id="1311757"/>
    <lineage>
        <taxon>Bacteria</taxon>
        <taxon>Pseudomonadati</taxon>
        <taxon>Pseudomonadota</taxon>
        <taxon>Gammaproteobacteria</taxon>
        <taxon>Enterobacterales</taxon>
        <taxon>Enterobacteriaceae</taxon>
        <taxon>Escherichia</taxon>
    </lineage>
</organism>
<name>A0A140WYX7_ECOLX</name>
<dbReference type="Pfam" id="PF17500">
    <property type="entry name" value="CKI"/>
    <property type="match status" value="1"/>
</dbReference>
<reference evidence="2" key="1">
    <citation type="journal article" date="2014" name="J Glob Antimicrob Resist">
        <title>Plasmid-mediated multidrug resistance and virulence in an avian pathogenic Escherichia coli strain isolated in China.</title>
        <authorList>
            <person name="Wang X."/>
            <person name="Hao H."/>
            <person name="Xu Z."/>
            <person name="Zheng H."/>
            <person name="Liu C."/>
            <person name="Wei L."/>
            <person name="Zhang R."/>
            <person name="Bi D."/>
            <person name="Chen H."/>
            <person name="Tan C."/>
        </authorList>
    </citation>
    <scope>NUCLEOTIDE SEQUENCE</scope>
    <source>
        <strain evidence="2">ACN001</strain>
        <plasmid evidence="2">pACN001-E</plasmid>
    </source>
</reference>
<accession>A0A140WYX7</accession>
<keyword evidence="1" id="KW-0812">Transmembrane</keyword>